<dbReference type="FunFam" id="2.40.70.10:FF:000013">
    <property type="entry name" value="Aspartyl protease AED1"/>
    <property type="match status" value="1"/>
</dbReference>
<dbReference type="Proteomes" id="UP000032180">
    <property type="component" value="Chromosome 6"/>
</dbReference>
<dbReference type="STRING" id="77586.A0A0D9WL70"/>
<comment type="similarity">
    <text evidence="1">Belongs to the peptidase A1 family.</text>
</comment>
<feature type="region of interest" description="Disordered" evidence="3">
    <location>
        <begin position="115"/>
        <end position="155"/>
    </location>
</feature>
<keyword evidence="7" id="KW-1185">Reference proteome</keyword>
<dbReference type="EnsemblPlants" id="LPERR06G01170.1">
    <property type="protein sequence ID" value="LPERR06G01170.1"/>
    <property type="gene ID" value="LPERR06G01170"/>
</dbReference>
<dbReference type="PANTHER" id="PTHR13683:SF716">
    <property type="entry name" value="OS06G0119600 PROTEIN"/>
    <property type="match status" value="1"/>
</dbReference>
<sequence>MTPSVVVVELLLLVLCSSTLVAHGGDAETAKYMVIETSSLEPKDSCTGHKIPPSDEPSVNSTWTALHHVAGPCSPVPASNKGNTTTTVASMADALAADERRVAYILKRLSGDTNGQNPMAFSETGSTKSVSDSKYGTQTGTGSTPHMLTTTATTDSAPVGTSAVTQTVIIDSGSDIPWIQCKPCPFPACHPTRDTLFDPSRSTTYAAVPCASAACAQLGPYRRGCSPAPTSSQCQFGIVYGDGSTVTGTYSSDDLTLGPYDVIRGFRFGCAHADRGAAFSYDVAGTLALGGGTQSLVKQTASRYGSVFSYCLPPTPSSLGFLTLGVPPQRSPPAFVATPLFGSVVAPTFYMVRLRGIVVAGTPIAVAPATFAAGSVIDSATIVTRLPPTAYRALRAAFRAGMAAYKPAPPVSVLDTCYDFTGVRTVTLPSIAIVFDGGATVNLDASAILLGSCLAFAPTAGDRMTGFIGNVQQKTLEVVYDIPGKAMRFRSAAC</sequence>
<evidence type="ECO:0000259" key="5">
    <source>
        <dbReference type="PROSITE" id="PS51767"/>
    </source>
</evidence>
<keyword evidence="4" id="KW-0732">Signal</keyword>
<feature type="active site" evidence="2">
    <location>
        <position position="378"/>
    </location>
</feature>
<dbReference type="Pfam" id="PF14543">
    <property type="entry name" value="TAXi_N"/>
    <property type="match status" value="1"/>
</dbReference>
<dbReference type="GO" id="GO:0006508">
    <property type="term" value="P:proteolysis"/>
    <property type="evidence" value="ECO:0007669"/>
    <property type="project" value="InterPro"/>
</dbReference>
<evidence type="ECO:0000256" key="1">
    <source>
        <dbReference type="ARBA" id="ARBA00007447"/>
    </source>
</evidence>
<dbReference type="InterPro" id="IPR032861">
    <property type="entry name" value="TAXi_N"/>
</dbReference>
<dbReference type="InterPro" id="IPR001461">
    <property type="entry name" value="Aspartic_peptidase_A1"/>
</dbReference>
<dbReference type="GO" id="GO:0004190">
    <property type="term" value="F:aspartic-type endopeptidase activity"/>
    <property type="evidence" value="ECO:0007669"/>
    <property type="project" value="InterPro"/>
</dbReference>
<dbReference type="PROSITE" id="PS51767">
    <property type="entry name" value="PEPTIDASE_A1"/>
    <property type="match status" value="1"/>
</dbReference>
<dbReference type="InterPro" id="IPR033121">
    <property type="entry name" value="PEPTIDASE_A1"/>
</dbReference>
<dbReference type="PANTHER" id="PTHR13683">
    <property type="entry name" value="ASPARTYL PROTEASES"/>
    <property type="match status" value="1"/>
</dbReference>
<dbReference type="InterPro" id="IPR021109">
    <property type="entry name" value="Peptidase_aspartic_dom_sf"/>
</dbReference>
<dbReference type="Gene3D" id="2.40.70.10">
    <property type="entry name" value="Acid Proteases"/>
    <property type="match status" value="2"/>
</dbReference>
<dbReference type="AlphaFoldDB" id="A0A0D9WL70"/>
<dbReference type="Gramene" id="LPERR06G01170.1">
    <property type="protein sequence ID" value="LPERR06G01170.1"/>
    <property type="gene ID" value="LPERR06G01170"/>
</dbReference>
<reference evidence="6 7" key="1">
    <citation type="submission" date="2012-08" db="EMBL/GenBank/DDBJ databases">
        <title>Oryza genome evolution.</title>
        <authorList>
            <person name="Wing R.A."/>
        </authorList>
    </citation>
    <scope>NUCLEOTIDE SEQUENCE</scope>
</reference>
<dbReference type="InterPro" id="IPR032799">
    <property type="entry name" value="TAXi_C"/>
</dbReference>
<reference evidence="7" key="2">
    <citation type="submission" date="2013-12" db="EMBL/GenBank/DDBJ databases">
        <authorList>
            <person name="Yu Y."/>
            <person name="Lee S."/>
            <person name="de Baynast K."/>
            <person name="Wissotski M."/>
            <person name="Liu L."/>
            <person name="Talag J."/>
            <person name="Goicoechea J."/>
            <person name="Angelova A."/>
            <person name="Jetty R."/>
            <person name="Kudrna D."/>
            <person name="Golser W."/>
            <person name="Rivera L."/>
            <person name="Zhang J."/>
            <person name="Wing R."/>
        </authorList>
    </citation>
    <scope>NUCLEOTIDE SEQUENCE</scope>
</reference>
<evidence type="ECO:0000313" key="7">
    <source>
        <dbReference type="Proteomes" id="UP000032180"/>
    </source>
</evidence>
<feature type="domain" description="Peptidase A1" evidence="5">
    <location>
        <begin position="153"/>
        <end position="490"/>
    </location>
</feature>
<accession>A0A0D9WL70</accession>
<feature type="chain" id="PRO_5002348902" description="Peptidase A1 domain-containing protein" evidence="4">
    <location>
        <begin position="25"/>
        <end position="494"/>
    </location>
</feature>
<evidence type="ECO:0000313" key="6">
    <source>
        <dbReference type="EnsemblPlants" id="LPERR06G01170.1"/>
    </source>
</evidence>
<evidence type="ECO:0000256" key="2">
    <source>
        <dbReference type="PIRSR" id="PIRSR601461-1"/>
    </source>
</evidence>
<feature type="active site" evidence="2">
    <location>
        <position position="171"/>
    </location>
</feature>
<dbReference type="eggNOG" id="KOG1339">
    <property type="taxonomic scope" value="Eukaryota"/>
</dbReference>
<organism evidence="6 7">
    <name type="scientific">Leersia perrieri</name>
    <dbReference type="NCBI Taxonomy" id="77586"/>
    <lineage>
        <taxon>Eukaryota</taxon>
        <taxon>Viridiplantae</taxon>
        <taxon>Streptophyta</taxon>
        <taxon>Embryophyta</taxon>
        <taxon>Tracheophyta</taxon>
        <taxon>Spermatophyta</taxon>
        <taxon>Magnoliopsida</taxon>
        <taxon>Liliopsida</taxon>
        <taxon>Poales</taxon>
        <taxon>Poaceae</taxon>
        <taxon>BOP clade</taxon>
        <taxon>Oryzoideae</taxon>
        <taxon>Oryzeae</taxon>
        <taxon>Oryzinae</taxon>
        <taxon>Leersia</taxon>
    </lineage>
</organism>
<dbReference type="HOGENOM" id="CLU_005738_5_2_1"/>
<feature type="signal peptide" evidence="4">
    <location>
        <begin position="1"/>
        <end position="24"/>
    </location>
</feature>
<protein>
    <recommendedName>
        <fullName evidence="5">Peptidase A1 domain-containing protein</fullName>
    </recommendedName>
</protein>
<evidence type="ECO:0000256" key="4">
    <source>
        <dbReference type="SAM" id="SignalP"/>
    </source>
</evidence>
<dbReference type="SUPFAM" id="SSF50630">
    <property type="entry name" value="Acid proteases"/>
    <property type="match status" value="1"/>
</dbReference>
<proteinExistence type="inferred from homology"/>
<dbReference type="Pfam" id="PF14541">
    <property type="entry name" value="TAXi_C"/>
    <property type="match status" value="1"/>
</dbReference>
<evidence type="ECO:0000256" key="3">
    <source>
        <dbReference type="SAM" id="MobiDB-lite"/>
    </source>
</evidence>
<dbReference type="FunFam" id="2.40.70.10:FF:000186">
    <property type="entry name" value="Os06g0119600 protein"/>
    <property type="match status" value="1"/>
</dbReference>
<name>A0A0D9WL70_9ORYZ</name>
<reference evidence="6" key="3">
    <citation type="submission" date="2015-04" db="UniProtKB">
        <authorList>
            <consortium name="EnsemblPlants"/>
        </authorList>
    </citation>
    <scope>IDENTIFICATION</scope>
</reference>